<dbReference type="NCBIfam" id="TIGR00228">
    <property type="entry name" value="ruvC"/>
    <property type="match status" value="1"/>
</dbReference>
<dbReference type="GO" id="GO:0006310">
    <property type="term" value="P:DNA recombination"/>
    <property type="evidence" value="ECO:0007669"/>
    <property type="project" value="UniProtKB-UniRule"/>
</dbReference>
<comment type="function">
    <text evidence="13">The RuvA-RuvB-RuvC complex processes Holliday junction (HJ) DNA during genetic recombination and DNA repair. Endonuclease that resolves HJ intermediates. Cleaves cruciform DNA by making single-stranded nicks across the HJ at symmetrical positions within the homologous arms, yielding a 5'-phosphate and a 3'-hydroxyl group; requires a central core of homology in the junction. The consensus cleavage sequence is 5'-(A/T)TT(C/G)-3'. Cleavage occurs on the 3'-side of the TT dinucleotide at the point of strand exchange. HJ branch migration catalyzed by RuvA-RuvB allows RuvC to scan DNA until it finds its consensus sequence, where it cleaves and resolves the cruciform DNA.</text>
</comment>
<dbReference type="PANTHER" id="PTHR30194">
    <property type="entry name" value="CROSSOVER JUNCTION ENDODEOXYRIBONUCLEASE RUVC"/>
    <property type="match status" value="1"/>
</dbReference>
<keyword evidence="6 13" id="KW-0227">DNA damage</keyword>
<evidence type="ECO:0000313" key="15">
    <source>
        <dbReference type="EMBL" id="PVZ09283.1"/>
    </source>
</evidence>
<keyword evidence="3 13" id="KW-0540">Nuclease</keyword>
<dbReference type="HAMAP" id="MF_00034">
    <property type="entry name" value="RuvC"/>
    <property type="match status" value="1"/>
</dbReference>
<evidence type="ECO:0000256" key="7">
    <source>
        <dbReference type="ARBA" id="ARBA00022801"/>
    </source>
</evidence>
<keyword evidence="8 13" id="KW-0460">Magnesium</keyword>
<proteinExistence type="inferred from homology"/>
<accession>A0A2U1FAR2</accession>
<evidence type="ECO:0000256" key="8">
    <source>
        <dbReference type="ARBA" id="ARBA00022842"/>
    </source>
</evidence>
<dbReference type="PRINTS" id="PR00696">
    <property type="entry name" value="RSOLVASERUVC"/>
</dbReference>
<feature type="binding site" evidence="13">
    <location>
        <position position="12"/>
    </location>
    <ligand>
        <name>Mg(2+)</name>
        <dbReference type="ChEBI" id="CHEBI:18420"/>
        <label>1</label>
    </ligand>
</feature>
<keyword evidence="5 13" id="KW-0255">Endonuclease</keyword>
<dbReference type="FunFam" id="3.30.420.10:FF:000002">
    <property type="entry name" value="Crossover junction endodeoxyribonuclease RuvC"/>
    <property type="match status" value="1"/>
</dbReference>
<dbReference type="EC" id="3.1.21.10" evidence="13 14"/>
<evidence type="ECO:0000256" key="12">
    <source>
        <dbReference type="ARBA" id="ARBA00029354"/>
    </source>
</evidence>
<comment type="caution">
    <text evidence="15">The sequence shown here is derived from an EMBL/GenBank/DDBJ whole genome shotgun (WGS) entry which is preliminary data.</text>
</comment>
<gene>
    <name evidence="13" type="primary">ruvC</name>
    <name evidence="15" type="ORF">C7382_10924</name>
</gene>
<feature type="active site" evidence="13">
    <location>
        <position position="72"/>
    </location>
</feature>
<evidence type="ECO:0000256" key="5">
    <source>
        <dbReference type="ARBA" id="ARBA00022759"/>
    </source>
</evidence>
<keyword evidence="10 13" id="KW-0233">DNA recombination</keyword>
<keyword evidence="2 13" id="KW-0963">Cytoplasm</keyword>
<dbReference type="GO" id="GO:0006281">
    <property type="term" value="P:DNA repair"/>
    <property type="evidence" value="ECO:0007669"/>
    <property type="project" value="UniProtKB-UniRule"/>
</dbReference>
<evidence type="ECO:0000256" key="4">
    <source>
        <dbReference type="ARBA" id="ARBA00022723"/>
    </source>
</evidence>
<evidence type="ECO:0000313" key="16">
    <source>
        <dbReference type="Proteomes" id="UP000245462"/>
    </source>
</evidence>
<dbReference type="InterPro" id="IPR020563">
    <property type="entry name" value="X-over_junc_endoDNase_Mg_BS"/>
</dbReference>
<sequence>MAAQERIIMGIDPGTILMGYGLLHVSGTTPRLMAMGVIRLDKFDNHYIRLKRIFDRVTGLIDEFLPDELAIEAPFFGKNVQSMLKLGRAQGVAMAAALARDIPITEYVPMRIKQAITGNGNASKEQVAGMLQRYLRIPEEQMLPEMDATDGLAAAVCHFFQTSGPMAQTSGSAVKNWKDFVNQNPDKIRR</sequence>
<feature type="binding site" evidence="13">
    <location>
        <position position="72"/>
    </location>
    <ligand>
        <name>Mg(2+)</name>
        <dbReference type="ChEBI" id="CHEBI:18420"/>
        <label>2</label>
    </ligand>
</feature>
<dbReference type="PANTHER" id="PTHR30194:SF3">
    <property type="entry name" value="CROSSOVER JUNCTION ENDODEOXYRIBONUCLEASE RUVC"/>
    <property type="match status" value="1"/>
</dbReference>
<keyword evidence="7 13" id="KW-0378">Hydrolase</keyword>
<dbReference type="AlphaFoldDB" id="A0A2U1FAR2"/>
<dbReference type="InterPro" id="IPR012337">
    <property type="entry name" value="RNaseH-like_sf"/>
</dbReference>
<evidence type="ECO:0000256" key="1">
    <source>
        <dbReference type="ARBA" id="ARBA00009518"/>
    </source>
</evidence>
<keyword evidence="4 13" id="KW-0479">Metal-binding</keyword>
<comment type="subcellular location">
    <subcellularLocation>
        <location evidence="13">Cytoplasm</location>
    </subcellularLocation>
</comment>
<evidence type="ECO:0000256" key="13">
    <source>
        <dbReference type="HAMAP-Rule" id="MF_00034"/>
    </source>
</evidence>
<dbReference type="InterPro" id="IPR036397">
    <property type="entry name" value="RNaseH_sf"/>
</dbReference>
<dbReference type="Proteomes" id="UP000245462">
    <property type="component" value="Unassembled WGS sequence"/>
</dbReference>
<evidence type="ECO:0000256" key="3">
    <source>
        <dbReference type="ARBA" id="ARBA00022722"/>
    </source>
</evidence>
<evidence type="ECO:0000256" key="11">
    <source>
        <dbReference type="ARBA" id="ARBA00023204"/>
    </source>
</evidence>
<comment type="similarity">
    <text evidence="1 13">Belongs to the RuvC family.</text>
</comment>
<dbReference type="GO" id="GO:0005737">
    <property type="term" value="C:cytoplasm"/>
    <property type="evidence" value="ECO:0007669"/>
    <property type="project" value="UniProtKB-SubCell"/>
</dbReference>
<dbReference type="GeneID" id="94550915"/>
<dbReference type="GO" id="GO:0048476">
    <property type="term" value="C:Holliday junction resolvase complex"/>
    <property type="evidence" value="ECO:0007669"/>
    <property type="project" value="UniProtKB-UniRule"/>
</dbReference>
<evidence type="ECO:0000256" key="10">
    <source>
        <dbReference type="ARBA" id="ARBA00023172"/>
    </source>
</evidence>
<comment type="subunit">
    <text evidence="13">Homodimer which binds Holliday junction (HJ) DNA. The HJ becomes 2-fold symmetrical on binding to RuvC with unstacked arms; it has a different conformation from HJ DNA in complex with RuvA. In the full resolvosome a probable DNA-RuvA(4)-RuvB(12)-RuvC(2) complex forms which resolves the HJ.</text>
</comment>
<evidence type="ECO:0000256" key="14">
    <source>
        <dbReference type="NCBIfam" id="TIGR00228"/>
    </source>
</evidence>
<dbReference type="OrthoDB" id="9805499at2"/>
<keyword evidence="16" id="KW-1185">Reference proteome</keyword>
<dbReference type="InterPro" id="IPR002176">
    <property type="entry name" value="X-over_junc_endoDNase_RuvC"/>
</dbReference>
<dbReference type="GO" id="GO:0000287">
    <property type="term" value="F:magnesium ion binding"/>
    <property type="evidence" value="ECO:0007669"/>
    <property type="project" value="UniProtKB-UniRule"/>
</dbReference>
<comment type="cofactor">
    <cofactor evidence="13">
        <name>Mg(2+)</name>
        <dbReference type="ChEBI" id="CHEBI:18420"/>
    </cofactor>
    <text evidence="13">Binds 2 Mg(2+) ion per subunit.</text>
</comment>
<name>A0A2U1FAR2_9PORP</name>
<protein>
    <recommendedName>
        <fullName evidence="13 14">Crossover junction endodeoxyribonuclease RuvC</fullName>
        <ecNumber evidence="13 14">3.1.21.10</ecNumber>
    </recommendedName>
    <alternativeName>
        <fullName evidence="13">Holliday junction nuclease RuvC</fullName>
    </alternativeName>
    <alternativeName>
        <fullName evidence="13">Holliday junction resolvase RuvC</fullName>
    </alternativeName>
</protein>
<evidence type="ECO:0000256" key="6">
    <source>
        <dbReference type="ARBA" id="ARBA00022763"/>
    </source>
</evidence>
<reference evidence="15 16" key="1">
    <citation type="submission" date="2018-04" db="EMBL/GenBank/DDBJ databases">
        <title>Genomic Encyclopedia of Type Strains, Phase IV (KMG-IV): sequencing the most valuable type-strain genomes for metagenomic binning, comparative biology and taxonomic classification.</title>
        <authorList>
            <person name="Goeker M."/>
        </authorList>
    </citation>
    <scope>NUCLEOTIDE SEQUENCE [LARGE SCALE GENOMIC DNA]</scope>
    <source>
        <strain evidence="15 16">DSM 28520</strain>
    </source>
</reference>
<organism evidence="15 16">
    <name type="scientific">Porphyromonas loveana</name>
    <dbReference type="NCBI Taxonomy" id="1884669"/>
    <lineage>
        <taxon>Bacteria</taxon>
        <taxon>Pseudomonadati</taxon>
        <taxon>Bacteroidota</taxon>
        <taxon>Bacteroidia</taxon>
        <taxon>Bacteroidales</taxon>
        <taxon>Porphyromonadaceae</taxon>
        <taxon>Porphyromonas</taxon>
    </lineage>
</organism>
<dbReference type="PROSITE" id="PS01321">
    <property type="entry name" value="RUVC"/>
    <property type="match status" value="1"/>
</dbReference>
<dbReference type="SUPFAM" id="SSF53098">
    <property type="entry name" value="Ribonuclease H-like"/>
    <property type="match status" value="1"/>
</dbReference>
<dbReference type="RefSeq" id="WP_116679448.1">
    <property type="nucleotide sequence ID" value="NZ_QEKY01000009.1"/>
</dbReference>
<evidence type="ECO:0000256" key="2">
    <source>
        <dbReference type="ARBA" id="ARBA00022490"/>
    </source>
</evidence>
<feature type="active site" evidence="13">
    <location>
        <position position="147"/>
    </location>
</feature>
<dbReference type="Pfam" id="PF02075">
    <property type="entry name" value="RuvC"/>
    <property type="match status" value="1"/>
</dbReference>
<dbReference type="GO" id="GO:0003677">
    <property type="term" value="F:DNA binding"/>
    <property type="evidence" value="ECO:0007669"/>
    <property type="project" value="UniProtKB-KW"/>
</dbReference>
<dbReference type="GO" id="GO:0008821">
    <property type="term" value="F:crossover junction DNA endonuclease activity"/>
    <property type="evidence" value="ECO:0007669"/>
    <property type="project" value="UniProtKB-UniRule"/>
</dbReference>
<feature type="binding site" evidence="13">
    <location>
        <position position="147"/>
    </location>
    <ligand>
        <name>Mg(2+)</name>
        <dbReference type="ChEBI" id="CHEBI:18420"/>
        <label>1</label>
    </ligand>
</feature>
<dbReference type="Gene3D" id="3.30.420.10">
    <property type="entry name" value="Ribonuclease H-like superfamily/Ribonuclease H"/>
    <property type="match status" value="1"/>
</dbReference>
<dbReference type="CDD" id="cd16962">
    <property type="entry name" value="RuvC"/>
    <property type="match status" value="1"/>
</dbReference>
<evidence type="ECO:0000256" key="9">
    <source>
        <dbReference type="ARBA" id="ARBA00023125"/>
    </source>
</evidence>
<dbReference type="EMBL" id="QEKY01000009">
    <property type="protein sequence ID" value="PVZ09283.1"/>
    <property type="molecule type" value="Genomic_DNA"/>
</dbReference>
<keyword evidence="11 13" id="KW-0234">DNA repair</keyword>
<comment type="catalytic activity">
    <reaction evidence="12 13">
        <text>Endonucleolytic cleavage at a junction such as a reciprocal single-stranded crossover between two homologous DNA duplexes (Holliday junction).</text>
        <dbReference type="EC" id="3.1.21.10"/>
    </reaction>
</comment>
<keyword evidence="9 13" id="KW-0238">DNA-binding</keyword>
<feature type="active site" evidence="13">
    <location>
        <position position="12"/>
    </location>
</feature>